<reference evidence="4" key="2">
    <citation type="submission" date="2023-07" db="EMBL/GenBank/DDBJ databases">
        <title>Zobellia barbeyronii sp. nov., a new marine flavobacterium, isolated from green and red algae.</title>
        <authorList>
            <person name="Nedashkovskaya O.I."/>
            <person name="Otstavnykh N."/>
            <person name="Zhukova N."/>
            <person name="Guzev K."/>
            <person name="Chausova V."/>
            <person name="Tekutyeva L."/>
            <person name="Mikhailov V."/>
            <person name="Isaeva M."/>
        </authorList>
    </citation>
    <scope>NUCLEOTIDE SEQUENCE [LARGE SCALE GENOMIC DNA]</scope>
    <source>
        <strain evidence="4">KMM 6746</strain>
    </source>
</reference>
<organism evidence="3 4">
    <name type="scientific">Zobellia barbeyronii</name>
    <dbReference type="NCBI Taxonomy" id="2748009"/>
    <lineage>
        <taxon>Bacteria</taxon>
        <taxon>Pseudomonadati</taxon>
        <taxon>Bacteroidota</taxon>
        <taxon>Flavobacteriia</taxon>
        <taxon>Flavobacteriales</taxon>
        <taxon>Flavobacteriaceae</taxon>
        <taxon>Zobellia</taxon>
    </lineage>
</organism>
<dbReference type="Pfam" id="PF00144">
    <property type="entry name" value="Beta-lactamase"/>
    <property type="match status" value="1"/>
</dbReference>
<keyword evidence="1" id="KW-0732">Signal</keyword>
<dbReference type="Proteomes" id="UP000740413">
    <property type="component" value="Unassembled WGS sequence"/>
</dbReference>
<dbReference type="RefSeq" id="WP_214610824.1">
    <property type="nucleotide sequence ID" value="NZ_JACATN010000002.1"/>
</dbReference>
<dbReference type="InterPro" id="IPR050491">
    <property type="entry name" value="AmpC-like"/>
</dbReference>
<sequence length="387" mass="43557">MKKRNSILRSLIVLLIFSCVAETKLFAQNKYKGGSKHAQPSIDILPKSTDYILDRRLEDTLGTRLNQKIDELFDKHKIAGITATVLIPEKGYWEINKGFISKADNTIVDDSSIFYWASVGKLITSTLIHKLIEEDKLSLDDKLSKWYPDIQNAKKITIEQLLNHTNGIYSFNADSTVHYSKKQYSPNELLEVSKAHKNLFKPGEYWSYTNTGYMLLALILEKVESKTFELIVQERIVEPLNLKSLKVAPKKLPSNLALAHDKDTVIPKDSSGPMGAGNIIGNSKDMAVFLSALLTGEIISTEMVSSMMKDLYPMFDNGQYYGEGIMLYDFNEINNTETVWIGHSGGTENYKAVLLFDIKSKVIMAISINENIPAEAVALKLVEFINE</sequence>
<dbReference type="SUPFAM" id="SSF56601">
    <property type="entry name" value="beta-lactamase/transpeptidase-like"/>
    <property type="match status" value="1"/>
</dbReference>
<dbReference type="PANTHER" id="PTHR46825:SF7">
    <property type="entry name" value="D-ALANYL-D-ALANINE CARBOXYPEPTIDASE"/>
    <property type="match status" value="1"/>
</dbReference>
<keyword evidence="4" id="KW-1185">Reference proteome</keyword>
<feature type="domain" description="Beta-lactamase-related" evidence="2">
    <location>
        <begin position="65"/>
        <end position="376"/>
    </location>
</feature>
<dbReference type="PANTHER" id="PTHR46825">
    <property type="entry name" value="D-ALANYL-D-ALANINE-CARBOXYPEPTIDASE/ENDOPEPTIDASE AMPH"/>
    <property type="match status" value="1"/>
</dbReference>
<dbReference type="InterPro" id="IPR012338">
    <property type="entry name" value="Beta-lactam/transpept-like"/>
</dbReference>
<name>A0ABS5WB24_9FLAO</name>
<dbReference type="Gene3D" id="3.40.710.10">
    <property type="entry name" value="DD-peptidase/beta-lactamase superfamily"/>
    <property type="match status" value="1"/>
</dbReference>
<reference evidence="3 4" key="1">
    <citation type="submission" date="2020-06" db="EMBL/GenBank/DDBJ databases">
        <authorList>
            <person name="Isaeva M.P."/>
            <person name="Chernysheva N.Y."/>
        </authorList>
    </citation>
    <scope>NUCLEOTIDE SEQUENCE [LARGE SCALE GENOMIC DNA]</scope>
    <source>
        <strain evidence="3 4">KMM 6746</strain>
    </source>
</reference>
<dbReference type="InterPro" id="IPR001466">
    <property type="entry name" value="Beta-lactam-related"/>
</dbReference>
<evidence type="ECO:0000313" key="4">
    <source>
        <dbReference type="Proteomes" id="UP000740413"/>
    </source>
</evidence>
<evidence type="ECO:0000259" key="2">
    <source>
        <dbReference type="Pfam" id="PF00144"/>
    </source>
</evidence>
<proteinExistence type="predicted"/>
<dbReference type="EMBL" id="JACATN010000002">
    <property type="protein sequence ID" value="MBT2160596.1"/>
    <property type="molecule type" value="Genomic_DNA"/>
</dbReference>
<protein>
    <submittedName>
        <fullName evidence="3">Beta-lactamase family protein</fullName>
    </submittedName>
</protein>
<comment type="caution">
    <text evidence="3">The sequence shown here is derived from an EMBL/GenBank/DDBJ whole genome shotgun (WGS) entry which is preliminary data.</text>
</comment>
<evidence type="ECO:0000313" key="3">
    <source>
        <dbReference type="EMBL" id="MBT2160596.1"/>
    </source>
</evidence>
<feature type="chain" id="PRO_5046309802" evidence="1">
    <location>
        <begin position="22"/>
        <end position="387"/>
    </location>
</feature>
<gene>
    <name evidence="3" type="ORF">HW347_04915</name>
</gene>
<accession>A0ABS5WB24</accession>
<feature type="signal peptide" evidence="1">
    <location>
        <begin position="1"/>
        <end position="21"/>
    </location>
</feature>
<evidence type="ECO:0000256" key="1">
    <source>
        <dbReference type="SAM" id="SignalP"/>
    </source>
</evidence>